<feature type="binding site" evidence="5">
    <location>
        <begin position="90"/>
        <end position="92"/>
    </location>
    <ligand>
        <name>biotin</name>
        <dbReference type="ChEBI" id="CHEBI:57586"/>
    </ligand>
</feature>
<keyword evidence="5" id="KW-0804">Transcription</keyword>
<reference evidence="7 8" key="1">
    <citation type="submission" date="2014-06" db="EMBL/GenBank/DDBJ databases">
        <title>Genome characterization of distinct group I Clostridium botulinum lineages.</title>
        <authorList>
            <person name="Giordani F."/>
            <person name="Anselmo A."/>
            <person name="Fillo S."/>
            <person name="Palozzi A.M."/>
            <person name="Fortunato A."/>
            <person name="Gentile B."/>
            <person name="Ciammaruconi A."/>
            <person name="Anniballi F."/>
            <person name="De Medici D."/>
            <person name="Lista F."/>
        </authorList>
    </citation>
    <scope>NUCLEOTIDE SEQUENCE [LARGE SCALE GENOMIC DNA]</scope>
    <source>
        <strain evidence="7 8">B2 450</strain>
    </source>
</reference>
<dbReference type="InterPro" id="IPR003142">
    <property type="entry name" value="BPL_C"/>
</dbReference>
<dbReference type="Pfam" id="PF02237">
    <property type="entry name" value="BPL_C"/>
    <property type="match status" value="1"/>
</dbReference>
<feature type="binding site" evidence="5">
    <location>
        <position position="113"/>
    </location>
    <ligand>
        <name>biotin</name>
        <dbReference type="ChEBI" id="CHEBI:57586"/>
    </ligand>
</feature>
<dbReference type="Pfam" id="PF03099">
    <property type="entry name" value="BPL_LplA_LipB"/>
    <property type="match status" value="1"/>
</dbReference>
<dbReference type="SUPFAM" id="SSF46785">
    <property type="entry name" value="Winged helix' DNA-binding domain"/>
    <property type="match status" value="1"/>
</dbReference>
<comment type="similarity">
    <text evidence="5">Belongs to the biotin--protein ligase family.</text>
</comment>
<keyword evidence="1 5" id="KW-0436">Ligase</keyword>
<dbReference type="PANTHER" id="PTHR12835:SF5">
    <property type="entry name" value="BIOTIN--PROTEIN LIGASE"/>
    <property type="match status" value="1"/>
</dbReference>
<dbReference type="Proteomes" id="UP000032250">
    <property type="component" value="Unassembled WGS sequence"/>
</dbReference>
<dbReference type="GO" id="GO:0006355">
    <property type="term" value="P:regulation of DNA-templated transcription"/>
    <property type="evidence" value="ECO:0007669"/>
    <property type="project" value="UniProtKB-UniRule"/>
</dbReference>
<dbReference type="InterPro" id="IPR008988">
    <property type="entry name" value="Transcriptional_repressor_C"/>
</dbReference>
<dbReference type="AlphaFoldDB" id="A0A0D0ZWV8"/>
<dbReference type="InterPro" id="IPR045864">
    <property type="entry name" value="aa-tRNA-synth_II/BPL/LPL"/>
</dbReference>
<accession>A0A0D0ZWV8</accession>
<dbReference type="GO" id="GO:0016740">
    <property type="term" value="F:transferase activity"/>
    <property type="evidence" value="ECO:0007669"/>
    <property type="project" value="UniProtKB-ARBA"/>
</dbReference>
<dbReference type="RefSeq" id="WP_043031734.1">
    <property type="nucleotide sequence ID" value="NZ_JXSU01000007.1"/>
</dbReference>
<dbReference type="InterPro" id="IPR004408">
    <property type="entry name" value="Biotin_CoA_COase_ligase"/>
</dbReference>
<organism evidence="7 8">
    <name type="scientific">Clostridium botulinum B2 450</name>
    <dbReference type="NCBI Taxonomy" id="1379739"/>
    <lineage>
        <taxon>Bacteria</taxon>
        <taxon>Bacillati</taxon>
        <taxon>Bacillota</taxon>
        <taxon>Clostridia</taxon>
        <taxon>Eubacteriales</taxon>
        <taxon>Clostridiaceae</taxon>
        <taxon>Clostridium</taxon>
    </lineage>
</organism>
<proteinExistence type="inferred from homology"/>
<dbReference type="GO" id="GO:0009249">
    <property type="term" value="P:protein lipoylation"/>
    <property type="evidence" value="ECO:0007669"/>
    <property type="project" value="UniProtKB-ARBA"/>
</dbReference>
<comment type="caution">
    <text evidence="7">The sequence shown here is derived from an EMBL/GenBank/DDBJ whole genome shotgun (WGS) entry which is preliminary data.</text>
</comment>
<comment type="caution">
    <text evidence="5">Lacks conserved residue(s) required for the propagation of feature annotation.</text>
</comment>
<dbReference type="HOGENOM" id="CLU_051096_0_0_9"/>
<keyword evidence="3 5" id="KW-0067">ATP-binding</keyword>
<dbReference type="GO" id="GO:0004077">
    <property type="term" value="F:biotin--[biotin carboxyl-carrier protein] ligase activity"/>
    <property type="evidence" value="ECO:0007669"/>
    <property type="project" value="UniProtKB-UniRule"/>
</dbReference>
<dbReference type="HAMAP" id="MF_00978">
    <property type="entry name" value="Bifunct_BirA"/>
    <property type="match status" value="1"/>
</dbReference>
<dbReference type="InterPro" id="IPR036388">
    <property type="entry name" value="WH-like_DNA-bd_sf"/>
</dbReference>
<dbReference type="NCBIfam" id="TIGR00121">
    <property type="entry name" value="birA_ligase"/>
    <property type="match status" value="1"/>
</dbReference>
<dbReference type="CDD" id="cd16442">
    <property type="entry name" value="BPL"/>
    <property type="match status" value="1"/>
</dbReference>
<dbReference type="PATRIC" id="fig|1379739.3.peg.1485"/>
<evidence type="ECO:0000256" key="4">
    <source>
        <dbReference type="ARBA" id="ARBA00023267"/>
    </source>
</evidence>
<dbReference type="InterPro" id="IPR013196">
    <property type="entry name" value="HTH_11"/>
</dbReference>
<dbReference type="OrthoDB" id="9807064at2"/>
<protein>
    <recommendedName>
        <fullName evidence="5">Bifunctional ligase/repressor BirA</fullName>
    </recommendedName>
    <alternativeName>
        <fullName evidence="5">Biotin--[acetyl-CoA-carboxylase] ligase</fullName>
        <ecNumber evidence="5">6.3.4.15</ecNumber>
    </alternativeName>
    <alternativeName>
        <fullName evidence="5">Biotin--protein ligase</fullName>
    </alternativeName>
    <alternativeName>
        <fullName evidence="5">Biotin-[acetyl-CoA carboxylase] synthetase</fullName>
    </alternativeName>
</protein>
<dbReference type="InterPro" id="IPR036390">
    <property type="entry name" value="WH_DNA-bd_sf"/>
</dbReference>
<sequence length="327" mass="36571">MKEAIINILKNSSHTFISGQYISDKLGVSRTAIWKYINGLKKEGYNIESASKKGYRLISCPDILTFEEIVSLLKTKFLGQNIIHFDSINSTNDKAKKIASSENDGTVIISEEQTLGKGRLGRTWSSSKFKGVYMSIILKPDINTMDVPKITQVAAAAVITTLLNNNIKAYIKWPNDIIVNNKKVCGILTEMSGEINKVNYVVVGMGINVNCEEEDIPKDLISKATSLKIEDNKEFKRNILVADILNNFEKLYTELIEYNNIDTSIEICKKNSILIGKEVRIINRNKERLGKAVGLNSNGELLVQFENEEIKPLISGEISVRGMNGYI</sequence>
<dbReference type="GO" id="GO:0005737">
    <property type="term" value="C:cytoplasm"/>
    <property type="evidence" value="ECO:0007669"/>
    <property type="project" value="TreeGrafter"/>
</dbReference>
<gene>
    <name evidence="5" type="primary">birA</name>
    <name evidence="7" type="ORF">N495_05785</name>
</gene>
<keyword evidence="5" id="KW-0238">DNA-binding</keyword>
<dbReference type="Gene3D" id="2.30.30.100">
    <property type="match status" value="1"/>
</dbReference>
<dbReference type="Gene3D" id="3.30.930.10">
    <property type="entry name" value="Bira Bifunctional Protein, Domain 2"/>
    <property type="match status" value="1"/>
</dbReference>
<keyword evidence="2 5" id="KW-0547">Nucleotide-binding</keyword>
<comment type="function">
    <text evidence="5">Acts both as a biotin--[acetyl-CoA-carboxylase] ligase and a repressor.</text>
</comment>
<evidence type="ECO:0000313" key="8">
    <source>
        <dbReference type="Proteomes" id="UP000032250"/>
    </source>
</evidence>
<dbReference type="Gene3D" id="1.10.10.10">
    <property type="entry name" value="Winged helix-like DNA-binding domain superfamily/Winged helix DNA-binding domain"/>
    <property type="match status" value="1"/>
</dbReference>
<evidence type="ECO:0000256" key="5">
    <source>
        <dbReference type="HAMAP-Rule" id="MF_00978"/>
    </source>
</evidence>
<keyword evidence="5" id="KW-0678">Repressor</keyword>
<evidence type="ECO:0000256" key="3">
    <source>
        <dbReference type="ARBA" id="ARBA00022840"/>
    </source>
</evidence>
<dbReference type="EMBL" id="JXSU01000007">
    <property type="protein sequence ID" value="KIS23113.1"/>
    <property type="molecule type" value="Genomic_DNA"/>
</dbReference>
<dbReference type="PROSITE" id="PS51733">
    <property type="entry name" value="BPL_LPL_CATALYTIC"/>
    <property type="match status" value="1"/>
</dbReference>
<feature type="domain" description="BPL/LPL catalytic" evidence="6">
    <location>
        <begin position="67"/>
        <end position="256"/>
    </location>
</feature>
<dbReference type="PANTHER" id="PTHR12835">
    <property type="entry name" value="BIOTIN PROTEIN LIGASE"/>
    <property type="match status" value="1"/>
</dbReference>
<evidence type="ECO:0000259" key="6">
    <source>
        <dbReference type="PROSITE" id="PS51733"/>
    </source>
</evidence>
<dbReference type="InterPro" id="IPR030855">
    <property type="entry name" value="Bifunct_BirA"/>
</dbReference>
<feature type="DNA-binding region" description="H-T-H motif" evidence="5">
    <location>
        <begin position="19"/>
        <end position="38"/>
    </location>
</feature>
<dbReference type="GO" id="GO:0005524">
    <property type="term" value="F:ATP binding"/>
    <property type="evidence" value="ECO:0007669"/>
    <property type="project" value="UniProtKB-UniRule"/>
</dbReference>
<comment type="catalytic activity">
    <reaction evidence="5">
        <text>biotin + L-lysyl-[protein] + ATP = N(6)-biotinyl-L-lysyl-[protein] + AMP + diphosphate + H(+)</text>
        <dbReference type="Rhea" id="RHEA:11756"/>
        <dbReference type="Rhea" id="RHEA-COMP:9752"/>
        <dbReference type="Rhea" id="RHEA-COMP:10505"/>
        <dbReference type="ChEBI" id="CHEBI:15378"/>
        <dbReference type="ChEBI" id="CHEBI:29969"/>
        <dbReference type="ChEBI" id="CHEBI:30616"/>
        <dbReference type="ChEBI" id="CHEBI:33019"/>
        <dbReference type="ChEBI" id="CHEBI:57586"/>
        <dbReference type="ChEBI" id="CHEBI:83144"/>
        <dbReference type="ChEBI" id="CHEBI:456215"/>
        <dbReference type="EC" id="6.3.4.15"/>
    </reaction>
</comment>
<dbReference type="SUPFAM" id="SSF55681">
    <property type="entry name" value="Class II aaRS and biotin synthetases"/>
    <property type="match status" value="1"/>
</dbReference>
<dbReference type="Pfam" id="PF08279">
    <property type="entry name" value="HTH_11"/>
    <property type="match status" value="1"/>
</dbReference>
<evidence type="ECO:0000256" key="1">
    <source>
        <dbReference type="ARBA" id="ARBA00022598"/>
    </source>
</evidence>
<keyword evidence="5" id="KW-0805">Transcription regulation</keyword>
<dbReference type="GO" id="GO:0003677">
    <property type="term" value="F:DNA binding"/>
    <property type="evidence" value="ECO:0007669"/>
    <property type="project" value="UniProtKB-UniRule"/>
</dbReference>
<evidence type="ECO:0000313" key="7">
    <source>
        <dbReference type="EMBL" id="KIS23113.1"/>
    </source>
</evidence>
<dbReference type="SUPFAM" id="SSF50037">
    <property type="entry name" value="C-terminal domain of transcriptional repressors"/>
    <property type="match status" value="1"/>
</dbReference>
<dbReference type="EC" id="6.3.4.15" evidence="5"/>
<dbReference type="InterPro" id="IPR004143">
    <property type="entry name" value="BPL_LPL_catalytic"/>
</dbReference>
<feature type="binding site" evidence="5">
    <location>
        <position position="183"/>
    </location>
    <ligand>
        <name>biotin</name>
        <dbReference type="ChEBI" id="CHEBI:57586"/>
    </ligand>
</feature>
<name>A0A0D0ZWV8_CLOBO</name>
<evidence type="ECO:0000256" key="2">
    <source>
        <dbReference type="ARBA" id="ARBA00022741"/>
    </source>
</evidence>
<keyword evidence="4 5" id="KW-0092">Biotin</keyword>